<reference evidence="2" key="1">
    <citation type="journal article" date="2019" name="Int. J. Syst. Evol. Microbiol.">
        <title>The Global Catalogue of Microorganisms (GCM) 10K type strain sequencing project: providing services to taxonomists for standard genome sequencing and annotation.</title>
        <authorList>
            <consortium name="The Broad Institute Genomics Platform"/>
            <consortium name="The Broad Institute Genome Sequencing Center for Infectious Disease"/>
            <person name="Wu L."/>
            <person name="Ma J."/>
        </authorList>
    </citation>
    <scope>NUCLEOTIDE SEQUENCE [LARGE SCALE GENOMIC DNA]</scope>
    <source>
        <strain evidence="2">JCM 17805</strain>
    </source>
</reference>
<organism evidence="1 2">
    <name type="scientific">Kistimonas scapharcae</name>
    <dbReference type="NCBI Taxonomy" id="1036133"/>
    <lineage>
        <taxon>Bacteria</taxon>
        <taxon>Pseudomonadati</taxon>
        <taxon>Pseudomonadota</taxon>
        <taxon>Gammaproteobacteria</taxon>
        <taxon>Oceanospirillales</taxon>
        <taxon>Endozoicomonadaceae</taxon>
        <taxon>Kistimonas</taxon>
    </lineage>
</organism>
<evidence type="ECO:0000313" key="2">
    <source>
        <dbReference type="Proteomes" id="UP001500604"/>
    </source>
</evidence>
<dbReference type="EMBL" id="BAABFL010000131">
    <property type="protein sequence ID" value="GAA4649347.1"/>
    <property type="molecule type" value="Genomic_DNA"/>
</dbReference>
<protein>
    <submittedName>
        <fullName evidence="1">Uncharacterized protein</fullName>
    </submittedName>
</protein>
<comment type="caution">
    <text evidence="1">The sequence shown here is derived from an EMBL/GenBank/DDBJ whole genome shotgun (WGS) entry which is preliminary data.</text>
</comment>
<sequence>MPVSPGDYTAVVIPYSGLCLKPTVIFPPTGAEDSDIGLISEENPVFFRAGVFRYAYFTIVHPATSD</sequence>
<accession>A0ABP8V0E9</accession>
<name>A0ABP8V0E9_9GAMM</name>
<proteinExistence type="predicted"/>
<dbReference type="Proteomes" id="UP001500604">
    <property type="component" value="Unassembled WGS sequence"/>
</dbReference>
<keyword evidence="2" id="KW-1185">Reference proteome</keyword>
<gene>
    <name evidence="1" type="ORF">GCM10023116_16210</name>
</gene>
<evidence type="ECO:0000313" key="1">
    <source>
        <dbReference type="EMBL" id="GAA4649347.1"/>
    </source>
</evidence>